<dbReference type="Proteomes" id="UP000005741">
    <property type="component" value="Chromosome"/>
</dbReference>
<reference evidence="2 3" key="1">
    <citation type="submission" date="2011-10" db="EMBL/GenBank/DDBJ databases">
        <title>The Improved High-Quality Draft genome of Methanoplanus limicola DSM 2279.</title>
        <authorList>
            <consortium name="US DOE Joint Genome Institute (JGI-PGF)"/>
            <person name="Lucas S."/>
            <person name="Copeland A."/>
            <person name="Lapidus A."/>
            <person name="Glavina del Rio T."/>
            <person name="Dalin E."/>
            <person name="Tice H."/>
            <person name="Bruce D."/>
            <person name="Goodwin L."/>
            <person name="Pitluck S."/>
            <person name="Peters L."/>
            <person name="Mikhailova N."/>
            <person name="Lu M."/>
            <person name="Kyrpides N."/>
            <person name="Mavromatis K."/>
            <person name="Ivanova N."/>
            <person name="Markowitz V."/>
            <person name="Cheng J.-F."/>
            <person name="Hugenholtz P."/>
            <person name="Woyke T."/>
            <person name="Wu D."/>
            <person name="Wirth R."/>
            <person name="Brambilla E.-M."/>
            <person name="Klenk H.-P."/>
            <person name="Eisen J.A."/>
        </authorList>
    </citation>
    <scope>NUCLEOTIDE SEQUENCE [LARGE SCALE GENOMIC DNA]</scope>
    <source>
        <strain evidence="2 3">DSM 2279</strain>
    </source>
</reference>
<organism evidence="2 3">
    <name type="scientific">Methanoplanus limicola DSM 2279</name>
    <dbReference type="NCBI Taxonomy" id="937775"/>
    <lineage>
        <taxon>Archaea</taxon>
        <taxon>Methanobacteriati</taxon>
        <taxon>Methanobacteriota</taxon>
        <taxon>Stenosarchaea group</taxon>
        <taxon>Methanomicrobia</taxon>
        <taxon>Methanomicrobiales</taxon>
        <taxon>Methanomicrobiaceae</taxon>
        <taxon>Methanoplanus</taxon>
    </lineage>
</organism>
<keyword evidence="1" id="KW-0812">Transmembrane</keyword>
<accession>H1Z0Y1</accession>
<gene>
    <name evidence="2" type="ORF">Metlim_0316</name>
</gene>
<feature type="transmembrane region" description="Helical" evidence="1">
    <location>
        <begin position="77"/>
        <end position="96"/>
    </location>
</feature>
<keyword evidence="1" id="KW-0472">Membrane</keyword>
<dbReference type="AlphaFoldDB" id="H1Z0Y1"/>
<feature type="transmembrane region" description="Helical" evidence="1">
    <location>
        <begin position="126"/>
        <end position="147"/>
    </location>
</feature>
<dbReference type="STRING" id="937775.Metlim_0316"/>
<feature type="transmembrane region" description="Helical" evidence="1">
    <location>
        <begin position="52"/>
        <end position="71"/>
    </location>
</feature>
<evidence type="ECO:0000256" key="1">
    <source>
        <dbReference type="SAM" id="Phobius"/>
    </source>
</evidence>
<keyword evidence="3" id="KW-1185">Reference proteome</keyword>
<protein>
    <submittedName>
        <fullName evidence="2">Uncharacterized protein</fullName>
    </submittedName>
</protein>
<dbReference type="HOGENOM" id="CLU_1656882_0_0_2"/>
<keyword evidence="1" id="KW-1133">Transmembrane helix</keyword>
<feature type="transmembrane region" description="Helical" evidence="1">
    <location>
        <begin position="7"/>
        <end position="25"/>
    </location>
</feature>
<dbReference type="EMBL" id="CM001436">
    <property type="protein sequence ID" value="EHQ34457.1"/>
    <property type="molecule type" value="Genomic_DNA"/>
</dbReference>
<name>H1Z0Y1_9EURY</name>
<proteinExistence type="predicted"/>
<evidence type="ECO:0000313" key="3">
    <source>
        <dbReference type="Proteomes" id="UP000005741"/>
    </source>
</evidence>
<feature type="transmembrane region" description="Helical" evidence="1">
    <location>
        <begin position="103"/>
        <end position="120"/>
    </location>
</feature>
<evidence type="ECO:0000313" key="2">
    <source>
        <dbReference type="EMBL" id="EHQ34457.1"/>
    </source>
</evidence>
<dbReference type="InParanoid" id="H1Z0Y1"/>
<dbReference type="RefSeq" id="WP_004076096.1">
    <property type="nucleotide sequence ID" value="NZ_CM001436.1"/>
</dbReference>
<sequence>MNIISKDYADYLIVGISVIIFAVSAYLSGNMIYPLLTLALFAGLLFYMRSGYYSGIVSPFFVILAGQPFVFSLAESGVFYSFFMEFALGLYYIFMVVGERKDIAVFSAGIFVFLAVGYLPAGFLNIYLFTLFAGGILAAVFAAGIFIEHGAGKNIKGRS</sequence>